<dbReference type="EMBL" id="JAHESC010000039">
    <property type="protein sequence ID" value="MBT1689336.1"/>
    <property type="molecule type" value="Genomic_DNA"/>
</dbReference>
<evidence type="ECO:0000256" key="1">
    <source>
        <dbReference type="SAM" id="Phobius"/>
    </source>
</evidence>
<keyword evidence="1" id="KW-0472">Membrane</keyword>
<feature type="transmembrane region" description="Helical" evidence="1">
    <location>
        <begin position="49"/>
        <end position="77"/>
    </location>
</feature>
<keyword evidence="3" id="KW-1185">Reference proteome</keyword>
<dbReference type="Proteomes" id="UP001319180">
    <property type="component" value="Unassembled WGS sequence"/>
</dbReference>
<evidence type="ECO:0000313" key="2">
    <source>
        <dbReference type="EMBL" id="MBT1689336.1"/>
    </source>
</evidence>
<keyword evidence="1" id="KW-1133">Transmembrane helix</keyword>
<protein>
    <recommendedName>
        <fullName evidence="4">Outer membrane protein assembly factor BamE</fullName>
    </recommendedName>
</protein>
<feature type="transmembrane region" description="Helical" evidence="1">
    <location>
        <begin position="12"/>
        <end position="37"/>
    </location>
</feature>
<organism evidence="2 3">
    <name type="scientific">Dawidia soli</name>
    <dbReference type="NCBI Taxonomy" id="2782352"/>
    <lineage>
        <taxon>Bacteria</taxon>
        <taxon>Pseudomonadati</taxon>
        <taxon>Bacteroidota</taxon>
        <taxon>Cytophagia</taxon>
        <taxon>Cytophagales</taxon>
        <taxon>Chryseotaleaceae</taxon>
        <taxon>Dawidia</taxon>
    </lineage>
</organism>
<keyword evidence="1" id="KW-0812">Transmembrane</keyword>
<accession>A0AAP2DDU1</accession>
<evidence type="ECO:0008006" key="4">
    <source>
        <dbReference type="Google" id="ProtNLM"/>
    </source>
</evidence>
<evidence type="ECO:0000313" key="3">
    <source>
        <dbReference type="Proteomes" id="UP001319180"/>
    </source>
</evidence>
<sequence>MIIPTIDTDSAVIISIEVYLFNIILGIPVYFFLRWLLKRLIATDRKRRIVTWIATILLTPLLYILIVLIIILSVSYYPSKKFSEQQWLRDKERRYELSEDLIEREILIGKTKPDVRLLLGDEGNADESNQWNYYLGFRPQLFRIDPDVLTIESKEGIVVRVEQHGT</sequence>
<name>A0AAP2DDU1_9BACT</name>
<reference evidence="2 3" key="1">
    <citation type="submission" date="2021-05" db="EMBL/GenBank/DDBJ databases">
        <title>A Polyphasic approach of four new species of the genus Ohtaekwangia: Ohtaekwangia histidinii sp. nov., Ohtaekwangia cretensis sp. nov., Ohtaekwangia indiensis sp. nov., Ohtaekwangia reichenbachii sp. nov. from diverse environment.</title>
        <authorList>
            <person name="Octaviana S."/>
        </authorList>
    </citation>
    <scope>NUCLEOTIDE SEQUENCE [LARGE SCALE GENOMIC DNA]</scope>
    <source>
        <strain evidence="2 3">PWU37</strain>
    </source>
</reference>
<gene>
    <name evidence="2" type="ORF">KK078_22415</name>
</gene>
<comment type="caution">
    <text evidence="2">The sequence shown here is derived from an EMBL/GenBank/DDBJ whole genome shotgun (WGS) entry which is preliminary data.</text>
</comment>
<proteinExistence type="predicted"/>
<dbReference type="AlphaFoldDB" id="A0AAP2DDU1"/>